<keyword evidence="8" id="KW-0520">NAD</keyword>
<comment type="pathway">
    <text evidence="10">Amino-acid biosynthesis; L-methionine biosynthesis via de novo pathway.</text>
</comment>
<dbReference type="GO" id="GO:0035999">
    <property type="term" value="P:tetrahydrofolate interconversion"/>
    <property type="evidence" value="ECO:0007669"/>
    <property type="project" value="UniProtKB-UniPathway"/>
</dbReference>
<dbReference type="NCBIfam" id="TIGR00676">
    <property type="entry name" value="fadh2"/>
    <property type="match status" value="1"/>
</dbReference>
<comment type="caution">
    <text evidence="13">The sequence shown here is derived from an EMBL/GenBank/DDBJ whole genome shotgun (WGS) entry which is preliminary data.</text>
</comment>
<dbReference type="SUPFAM" id="SSF51730">
    <property type="entry name" value="FAD-linked oxidoreductase"/>
    <property type="match status" value="1"/>
</dbReference>
<reference evidence="13 14" key="1">
    <citation type="journal article" date="2016" name="Nat. Commun.">
        <title>Thousands of microbial genomes shed light on interconnected biogeochemical processes in an aquifer system.</title>
        <authorList>
            <person name="Anantharaman K."/>
            <person name="Brown C.T."/>
            <person name="Hug L.A."/>
            <person name="Sharon I."/>
            <person name="Castelle C.J."/>
            <person name="Probst A.J."/>
            <person name="Thomas B.C."/>
            <person name="Singh A."/>
            <person name="Wilkins M.J."/>
            <person name="Karaoz U."/>
            <person name="Brodie E.L."/>
            <person name="Williams K.H."/>
            <person name="Hubbard S.S."/>
            <person name="Banfield J.F."/>
        </authorList>
    </citation>
    <scope>NUCLEOTIDE SEQUENCE [LARGE SCALE GENOMIC DNA]</scope>
</reference>
<accession>A0A1F4TQG3</accession>
<dbReference type="Proteomes" id="UP000177309">
    <property type="component" value="Unassembled WGS sequence"/>
</dbReference>
<evidence type="ECO:0000256" key="11">
    <source>
        <dbReference type="ARBA" id="ARBA00048628"/>
    </source>
</evidence>
<evidence type="ECO:0000256" key="5">
    <source>
        <dbReference type="ARBA" id="ARBA00022630"/>
    </source>
</evidence>
<dbReference type="GO" id="GO:0005829">
    <property type="term" value="C:cytosol"/>
    <property type="evidence" value="ECO:0007669"/>
    <property type="project" value="InterPro"/>
</dbReference>
<evidence type="ECO:0000256" key="7">
    <source>
        <dbReference type="ARBA" id="ARBA00023002"/>
    </source>
</evidence>
<sequence>MKVSEALQKGQPTLSFEFFPPKTAEQEARLFEVIAQLKDFNPDYVSVTYGALGTSAGQSFRWVKDIKDKFGIAPVAHLTCVASSREDINTKVKELVNIGVENILALRGDIPEGLVEKASPADGCRHACELVAFIKELYPFICLGVAGYPEKHPEAPNLESDIKYLKRKVEAGADYIVTQLFFDNGVYFDFVRKCRDAGICVPIIPGIMPITNYKLLRKMTSICGASIPKELLTQLEKNQDDNEAIKKIGIEHAVRQCQELQDAKVPGLHFFVMNQAGPISEILKQLS</sequence>
<keyword evidence="9" id="KW-0486">Methionine biosynthesis</keyword>
<dbReference type="PANTHER" id="PTHR45754:SF3">
    <property type="entry name" value="METHYLENETETRAHYDROFOLATE REDUCTASE (NADPH)"/>
    <property type="match status" value="1"/>
</dbReference>
<name>A0A1F4TQG3_UNCSA</name>
<comment type="similarity">
    <text evidence="3 12">Belongs to the methylenetetrahydrofolate reductase family.</text>
</comment>
<comment type="pathway">
    <text evidence="2 12">One-carbon metabolism; tetrahydrofolate interconversion.</text>
</comment>
<dbReference type="GO" id="GO:0106312">
    <property type="term" value="F:methylenetetrahydrofolate reductase (NADH) activity"/>
    <property type="evidence" value="ECO:0007669"/>
    <property type="project" value="UniProtKB-EC"/>
</dbReference>
<evidence type="ECO:0000256" key="12">
    <source>
        <dbReference type="RuleBase" id="RU003862"/>
    </source>
</evidence>
<dbReference type="CDD" id="cd00537">
    <property type="entry name" value="MTHFR"/>
    <property type="match status" value="1"/>
</dbReference>
<dbReference type="PANTHER" id="PTHR45754">
    <property type="entry name" value="METHYLENETETRAHYDROFOLATE REDUCTASE"/>
    <property type="match status" value="1"/>
</dbReference>
<dbReference type="InterPro" id="IPR029041">
    <property type="entry name" value="FAD-linked_oxidoreductase-like"/>
</dbReference>
<evidence type="ECO:0000256" key="4">
    <source>
        <dbReference type="ARBA" id="ARBA00022605"/>
    </source>
</evidence>
<proteinExistence type="inferred from homology"/>
<evidence type="ECO:0000313" key="14">
    <source>
        <dbReference type="Proteomes" id="UP000177309"/>
    </source>
</evidence>
<protein>
    <recommendedName>
        <fullName evidence="12">Methylenetetrahydrofolate reductase</fullName>
        <ecNumber evidence="12">1.5.1.54</ecNumber>
    </recommendedName>
</protein>
<gene>
    <name evidence="13" type="ORF">A2462_05100</name>
</gene>
<dbReference type="Pfam" id="PF02219">
    <property type="entry name" value="MTHFR"/>
    <property type="match status" value="1"/>
</dbReference>
<evidence type="ECO:0000256" key="6">
    <source>
        <dbReference type="ARBA" id="ARBA00022827"/>
    </source>
</evidence>
<dbReference type="UniPathway" id="UPA00193"/>
<dbReference type="EMBL" id="MEUI01000011">
    <property type="protein sequence ID" value="OGC34955.1"/>
    <property type="molecule type" value="Genomic_DNA"/>
</dbReference>
<comment type="catalytic activity">
    <reaction evidence="11">
        <text>(6S)-5-methyl-5,6,7,8-tetrahydrofolate + NAD(+) = (6R)-5,10-methylene-5,6,7,8-tetrahydrofolate + NADH + H(+)</text>
        <dbReference type="Rhea" id="RHEA:19821"/>
        <dbReference type="ChEBI" id="CHEBI:15378"/>
        <dbReference type="ChEBI" id="CHEBI:15636"/>
        <dbReference type="ChEBI" id="CHEBI:18608"/>
        <dbReference type="ChEBI" id="CHEBI:57540"/>
        <dbReference type="ChEBI" id="CHEBI:57945"/>
        <dbReference type="EC" id="1.5.1.54"/>
    </reaction>
    <physiologicalReaction direction="right-to-left" evidence="11">
        <dbReference type="Rhea" id="RHEA:19823"/>
    </physiologicalReaction>
</comment>
<comment type="cofactor">
    <cofactor evidence="1 12">
        <name>FAD</name>
        <dbReference type="ChEBI" id="CHEBI:57692"/>
    </cofactor>
</comment>
<keyword evidence="6 12" id="KW-0274">FAD</keyword>
<evidence type="ECO:0000256" key="9">
    <source>
        <dbReference type="ARBA" id="ARBA00023167"/>
    </source>
</evidence>
<evidence type="ECO:0000313" key="13">
    <source>
        <dbReference type="EMBL" id="OGC34955.1"/>
    </source>
</evidence>
<keyword evidence="5 12" id="KW-0285">Flavoprotein</keyword>
<dbReference type="GO" id="GO:0009086">
    <property type="term" value="P:methionine biosynthetic process"/>
    <property type="evidence" value="ECO:0007669"/>
    <property type="project" value="UniProtKB-KW"/>
</dbReference>
<dbReference type="InterPro" id="IPR004620">
    <property type="entry name" value="MTHF_reductase_bac"/>
</dbReference>
<evidence type="ECO:0000256" key="10">
    <source>
        <dbReference type="ARBA" id="ARBA00034478"/>
    </source>
</evidence>
<evidence type="ECO:0000256" key="3">
    <source>
        <dbReference type="ARBA" id="ARBA00006743"/>
    </source>
</evidence>
<dbReference type="EC" id="1.5.1.54" evidence="12"/>
<keyword evidence="7 12" id="KW-0560">Oxidoreductase</keyword>
<dbReference type="Gene3D" id="3.20.20.220">
    <property type="match status" value="1"/>
</dbReference>
<evidence type="ECO:0000256" key="8">
    <source>
        <dbReference type="ARBA" id="ARBA00023027"/>
    </source>
</evidence>
<dbReference type="GO" id="GO:0071949">
    <property type="term" value="F:FAD binding"/>
    <property type="evidence" value="ECO:0007669"/>
    <property type="project" value="TreeGrafter"/>
</dbReference>
<organism evidence="13 14">
    <name type="scientific">candidate division WOR-1 bacterium RIFOXYC2_FULL_41_25</name>
    <dbReference type="NCBI Taxonomy" id="1802586"/>
    <lineage>
        <taxon>Bacteria</taxon>
        <taxon>Bacillati</taxon>
        <taxon>Saganbacteria</taxon>
    </lineage>
</organism>
<dbReference type="AlphaFoldDB" id="A0A1F4TQG3"/>
<evidence type="ECO:0000256" key="1">
    <source>
        <dbReference type="ARBA" id="ARBA00001974"/>
    </source>
</evidence>
<evidence type="ECO:0000256" key="2">
    <source>
        <dbReference type="ARBA" id="ARBA00004777"/>
    </source>
</evidence>
<keyword evidence="4" id="KW-0028">Amino-acid biosynthesis</keyword>
<dbReference type="InterPro" id="IPR003171">
    <property type="entry name" value="Mehydrof_redctse-like"/>
</dbReference>